<protein>
    <submittedName>
        <fullName evidence="9">Four-carbon acid sugar kinase family protein</fullName>
        <ecNumber evidence="9">2.7.1.-</ecNumber>
    </submittedName>
</protein>
<evidence type="ECO:0000256" key="6">
    <source>
        <dbReference type="ARBA" id="ARBA00023277"/>
    </source>
</evidence>
<name>A0ABW0H5H2_9HYPH</name>
<evidence type="ECO:0000259" key="7">
    <source>
        <dbReference type="Pfam" id="PF07005"/>
    </source>
</evidence>
<feature type="domain" description="Four-carbon acid sugar kinase nucleotide binding" evidence="8">
    <location>
        <begin position="306"/>
        <end position="387"/>
    </location>
</feature>
<evidence type="ECO:0000256" key="5">
    <source>
        <dbReference type="ARBA" id="ARBA00022840"/>
    </source>
</evidence>
<proteinExistence type="inferred from homology"/>
<keyword evidence="2 9" id="KW-0808">Transferase</keyword>
<keyword evidence="3" id="KW-0547">Nucleotide-binding</keyword>
<gene>
    <name evidence="9" type="ORF">ACFPPC_04110</name>
</gene>
<dbReference type="InterPro" id="IPR037051">
    <property type="entry name" value="4-carb_acid_sugar_kinase_N_sf"/>
</dbReference>
<dbReference type="InterPro" id="IPR042213">
    <property type="entry name" value="NBD_C_sf"/>
</dbReference>
<dbReference type="SUPFAM" id="SSF142764">
    <property type="entry name" value="YgbK-like"/>
    <property type="match status" value="1"/>
</dbReference>
<dbReference type="RefSeq" id="WP_377006596.1">
    <property type="nucleotide sequence ID" value="NZ_JBHSLV010000008.1"/>
</dbReference>
<keyword evidence="10" id="KW-1185">Reference proteome</keyword>
<evidence type="ECO:0000259" key="8">
    <source>
        <dbReference type="Pfam" id="PF17042"/>
    </source>
</evidence>
<organism evidence="9 10">
    <name type="scientific">Bosea vestrisii</name>
    <dbReference type="NCBI Taxonomy" id="151416"/>
    <lineage>
        <taxon>Bacteria</taxon>
        <taxon>Pseudomonadati</taxon>
        <taxon>Pseudomonadota</taxon>
        <taxon>Alphaproteobacteria</taxon>
        <taxon>Hyphomicrobiales</taxon>
        <taxon>Boseaceae</taxon>
        <taxon>Bosea</taxon>
    </lineage>
</organism>
<keyword evidence="6" id="KW-0119">Carbohydrate metabolism</keyword>
<dbReference type="Pfam" id="PF07005">
    <property type="entry name" value="SBD_N"/>
    <property type="match status" value="1"/>
</dbReference>
<dbReference type="InterPro" id="IPR031475">
    <property type="entry name" value="NBD_C"/>
</dbReference>
<evidence type="ECO:0000256" key="3">
    <source>
        <dbReference type="ARBA" id="ARBA00022741"/>
    </source>
</evidence>
<evidence type="ECO:0000256" key="4">
    <source>
        <dbReference type="ARBA" id="ARBA00022777"/>
    </source>
</evidence>
<keyword evidence="5" id="KW-0067">ATP-binding</keyword>
<accession>A0ABW0H5H2</accession>
<dbReference type="InterPro" id="IPR010737">
    <property type="entry name" value="4-carb_acid_sugar_kinase_N"/>
</dbReference>
<dbReference type="EC" id="2.7.1.-" evidence="9"/>
<dbReference type="Proteomes" id="UP001596104">
    <property type="component" value="Unassembled WGS sequence"/>
</dbReference>
<sequence length="404" mass="42269">MICIFNADDSAILTSMATKTSLQIGIVADDLTSAADGAGPFLKRGFAPYLHRGPCPQTDEAVIVVDTGSRNLPEAAAEEAVVQSITALAGRSLLYKTMDSTLRGHVRAEIVAAFEASGRDHLVIAPAFPAAGRQTIGGVQFVSGRPVSETDYGRDPLHPARTSRILDLIDPALGPATILSQRMSDEVVLAALARFRVLIIDADRQEVLDRRVALLIQSGSILWVGSPGLAQALATQIVSLPIRRFGPRPDARRVLIVIGSANAVSRQQCEILAENGVPVGEHAAELDANAEIVCLRAPQAGAGDPAAILAALADEAQAAMGAQRFDAILATGGDTMGALLQRISISSLVLSGEFEPGFPFGYGTMAGAATPLFLAMKAGGFGHPETLLHAAQRLLPPLPLECAR</sequence>
<keyword evidence="4 9" id="KW-0418">Kinase</keyword>
<comment type="similarity">
    <text evidence="1">Belongs to the four-carbon acid sugar kinase family.</text>
</comment>
<evidence type="ECO:0000256" key="1">
    <source>
        <dbReference type="ARBA" id="ARBA00005715"/>
    </source>
</evidence>
<dbReference type="Gene3D" id="3.40.50.10840">
    <property type="entry name" value="Putative sugar-binding, N-terminal domain"/>
    <property type="match status" value="1"/>
</dbReference>
<dbReference type="EMBL" id="JBHSLV010000008">
    <property type="protein sequence ID" value="MFC5391820.1"/>
    <property type="molecule type" value="Genomic_DNA"/>
</dbReference>
<dbReference type="Pfam" id="PF17042">
    <property type="entry name" value="NBD_C"/>
    <property type="match status" value="1"/>
</dbReference>
<evidence type="ECO:0000256" key="2">
    <source>
        <dbReference type="ARBA" id="ARBA00022679"/>
    </source>
</evidence>
<feature type="domain" description="Four-carbon acid sugar kinase N-terminal" evidence="7">
    <location>
        <begin position="24"/>
        <end position="233"/>
    </location>
</feature>
<dbReference type="GO" id="GO:0016301">
    <property type="term" value="F:kinase activity"/>
    <property type="evidence" value="ECO:0007669"/>
    <property type="project" value="UniProtKB-KW"/>
</dbReference>
<dbReference type="Gene3D" id="3.40.980.20">
    <property type="entry name" value="Four-carbon acid sugar kinase, nucleotide binding domain"/>
    <property type="match status" value="1"/>
</dbReference>
<comment type="caution">
    <text evidence="9">The sequence shown here is derived from an EMBL/GenBank/DDBJ whole genome shotgun (WGS) entry which is preliminary data.</text>
</comment>
<evidence type="ECO:0000313" key="10">
    <source>
        <dbReference type="Proteomes" id="UP001596104"/>
    </source>
</evidence>
<evidence type="ECO:0000313" key="9">
    <source>
        <dbReference type="EMBL" id="MFC5391820.1"/>
    </source>
</evidence>
<reference evidence="10" key="1">
    <citation type="journal article" date="2019" name="Int. J. Syst. Evol. Microbiol.">
        <title>The Global Catalogue of Microorganisms (GCM) 10K type strain sequencing project: providing services to taxonomists for standard genome sequencing and annotation.</title>
        <authorList>
            <consortium name="The Broad Institute Genomics Platform"/>
            <consortium name="The Broad Institute Genome Sequencing Center for Infectious Disease"/>
            <person name="Wu L."/>
            <person name="Ma J."/>
        </authorList>
    </citation>
    <scope>NUCLEOTIDE SEQUENCE [LARGE SCALE GENOMIC DNA]</scope>
    <source>
        <strain evidence="10">CGMCC 1.16326</strain>
    </source>
</reference>